<dbReference type="AlphaFoldDB" id="A0A6G4A384"/>
<dbReference type="PROSITE" id="PS51186">
    <property type="entry name" value="GNAT"/>
    <property type="match status" value="1"/>
</dbReference>
<dbReference type="EMBL" id="JAAIKC010000012">
    <property type="protein sequence ID" value="NEW08956.1"/>
    <property type="molecule type" value="Genomic_DNA"/>
</dbReference>
<gene>
    <name evidence="2" type="ORF">GK047_23460</name>
</gene>
<organism evidence="2">
    <name type="scientific">Paenibacillus sp. SYP-B3998</name>
    <dbReference type="NCBI Taxonomy" id="2678564"/>
    <lineage>
        <taxon>Bacteria</taxon>
        <taxon>Bacillati</taxon>
        <taxon>Bacillota</taxon>
        <taxon>Bacilli</taxon>
        <taxon>Bacillales</taxon>
        <taxon>Paenibacillaceae</taxon>
        <taxon>Paenibacillus</taxon>
    </lineage>
</organism>
<dbReference type="Pfam" id="PF13302">
    <property type="entry name" value="Acetyltransf_3"/>
    <property type="match status" value="1"/>
</dbReference>
<dbReference type="PANTHER" id="PTHR43441:SF3">
    <property type="entry name" value="ACETYLTRANSFERASE"/>
    <property type="match status" value="1"/>
</dbReference>
<evidence type="ECO:0000259" key="1">
    <source>
        <dbReference type="PROSITE" id="PS51186"/>
    </source>
</evidence>
<dbReference type="GO" id="GO:0005737">
    <property type="term" value="C:cytoplasm"/>
    <property type="evidence" value="ECO:0007669"/>
    <property type="project" value="TreeGrafter"/>
</dbReference>
<sequence>MNFSDQNPITLSFPESFETERLLIRSAHFGDGVLVNPAIIESMEELRPWMAWAKSVPTLEETEVSVRKARLSFLERTALCFHLFHKQSGEFMGSSGLHHINWQSRKFEIGYWLRTSCVGQGLVTEAVSGTTDFVINELQANRVEIRCDARNMRSAKVAERLGFALEAVLRSESCDVSGNLRDMMVFAKVRGSEF</sequence>
<accession>A0A6G4A384</accession>
<evidence type="ECO:0000313" key="2">
    <source>
        <dbReference type="EMBL" id="NEW08956.1"/>
    </source>
</evidence>
<feature type="domain" description="N-acetyltransferase" evidence="1">
    <location>
        <begin position="33"/>
        <end position="188"/>
    </location>
</feature>
<dbReference type="GO" id="GO:0008999">
    <property type="term" value="F:protein-N-terminal-alanine acetyltransferase activity"/>
    <property type="evidence" value="ECO:0007669"/>
    <property type="project" value="TreeGrafter"/>
</dbReference>
<reference evidence="2" key="1">
    <citation type="submission" date="2020-02" db="EMBL/GenBank/DDBJ databases">
        <authorList>
            <person name="Shen X.-R."/>
            <person name="Zhang Y.-X."/>
        </authorList>
    </citation>
    <scope>NUCLEOTIDE SEQUENCE</scope>
    <source>
        <strain evidence="2">SYP-B3998</strain>
    </source>
</reference>
<dbReference type="PANTHER" id="PTHR43441">
    <property type="entry name" value="RIBOSOMAL-PROTEIN-SERINE ACETYLTRANSFERASE"/>
    <property type="match status" value="1"/>
</dbReference>
<name>A0A6G4A384_9BACL</name>
<dbReference type="SUPFAM" id="SSF55729">
    <property type="entry name" value="Acyl-CoA N-acyltransferases (Nat)"/>
    <property type="match status" value="1"/>
</dbReference>
<dbReference type="InterPro" id="IPR000182">
    <property type="entry name" value="GNAT_dom"/>
</dbReference>
<keyword evidence="2" id="KW-0808">Transferase</keyword>
<dbReference type="InterPro" id="IPR051908">
    <property type="entry name" value="Ribosomal_N-acetyltransferase"/>
</dbReference>
<dbReference type="InterPro" id="IPR016181">
    <property type="entry name" value="Acyl_CoA_acyltransferase"/>
</dbReference>
<dbReference type="RefSeq" id="WP_163952348.1">
    <property type="nucleotide sequence ID" value="NZ_JAAIKC010000012.1"/>
</dbReference>
<proteinExistence type="predicted"/>
<protein>
    <submittedName>
        <fullName evidence="2">GNAT family N-acetyltransferase</fullName>
    </submittedName>
</protein>
<dbReference type="GO" id="GO:1990189">
    <property type="term" value="F:protein N-terminal-serine acetyltransferase activity"/>
    <property type="evidence" value="ECO:0007669"/>
    <property type="project" value="TreeGrafter"/>
</dbReference>
<comment type="caution">
    <text evidence="2">The sequence shown here is derived from an EMBL/GenBank/DDBJ whole genome shotgun (WGS) entry which is preliminary data.</text>
</comment>
<dbReference type="Gene3D" id="3.40.630.30">
    <property type="match status" value="1"/>
</dbReference>